<comment type="caution">
    <text evidence="1">The sequence shown here is derived from an EMBL/GenBank/DDBJ whole genome shotgun (WGS) entry which is preliminary data.</text>
</comment>
<dbReference type="EMBL" id="VOSK01000075">
    <property type="protein sequence ID" value="MPR27169.1"/>
    <property type="molecule type" value="Genomic_DNA"/>
</dbReference>
<organism evidence="1 2">
    <name type="scientific">Microvirga tunisiensis</name>
    <dbReference type="NCBI Taxonomy" id="2108360"/>
    <lineage>
        <taxon>Bacteria</taxon>
        <taxon>Pseudomonadati</taxon>
        <taxon>Pseudomonadota</taxon>
        <taxon>Alphaproteobacteria</taxon>
        <taxon>Hyphomicrobiales</taxon>
        <taxon>Methylobacteriaceae</taxon>
        <taxon>Microvirga</taxon>
    </lineage>
</organism>
<sequence length="113" mass="12652">MPLTQNPIVEWPTEFQHLLAGIQVAAGEDGKRYGHIDIDIDPETLFLLNDFEARVRHRQVRIRSADSARCLIGEMNALVGLGAAAQPAKHATRVRISFHDLLDDDCVDRSPHM</sequence>
<keyword evidence="2" id="KW-1185">Reference proteome</keyword>
<name>A0A5N7ML45_9HYPH</name>
<gene>
    <name evidence="1" type="ORF">FS320_18610</name>
</gene>
<evidence type="ECO:0000313" key="1">
    <source>
        <dbReference type="EMBL" id="MPR27169.1"/>
    </source>
</evidence>
<dbReference type="RefSeq" id="WP_152713311.1">
    <property type="nucleotide sequence ID" value="NZ_VOSJ01000075.1"/>
</dbReference>
<proteinExistence type="predicted"/>
<dbReference type="AlphaFoldDB" id="A0A5N7ML45"/>
<protein>
    <submittedName>
        <fullName evidence="1">Uncharacterized protein</fullName>
    </submittedName>
</protein>
<reference evidence="1 2" key="1">
    <citation type="journal article" date="2019" name="Syst. Appl. Microbiol.">
        <title>Microvirga tunisiensis sp. nov., a root nodule symbiotic bacterium isolated from Lupinus micranthus and L. luteus grown in Northern Tunisia.</title>
        <authorList>
            <person name="Msaddak A."/>
            <person name="Rejili M."/>
            <person name="Duran D."/>
            <person name="Mars M."/>
            <person name="Palacios J.M."/>
            <person name="Ruiz-Argueso T."/>
            <person name="Rey L."/>
            <person name="Imperial J."/>
        </authorList>
    </citation>
    <scope>NUCLEOTIDE SEQUENCE [LARGE SCALE GENOMIC DNA]</scope>
    <source>
        <strain evidence="1 2">Lmie10</strain>
    </source>
</reference>
<dbReference type="Proteomes" id="UP000403266">
    <property type="component" value="Unassembled WGS sequence"/>
</dbReference>
<accession>A0A5N7ML45</accession>
<dbReference type="OrthoDB" id="8020439at2"/>
<evidence type="ECO:0000313" key="2">
    <source>
        <dbReference type="Proteomes" id="UP000403266"/>
    </source>
</evidence>